<dbReference type="SUPFAM" id="SSF48403">
    <property type="entry name" value="Ankyrin repeat"/>
    <property type="match status" value="1"/>
</dbReference>
<dbReference type="AlphaFoldDB" id="A0A554VKX7"/>
<evidence type="ECO:0000313" key="2">
    <source>
        <dbReference type="Proteomes" id="UP000318833"/>
    </source>
</evidence>
<proteinExistence type="predicted"/>
<gene>
    <name evidence="1" type="ORF">FOF46_11360</name>
</gene>
<keyword evidence="2" id="KW-1185">Reference proteome</keyword>
<reference evidence="1 2" key="1">
    <citation type="submission" date="2019-07" db="EMBL/GenBank/DDBJ databases">
        <title>The draft genome sequence of Aquimarina algiphila M91.</title>
        <authorList>
            <person name="Meng X."/>
        </authorList>
    </citation>
    <scope>NUCLEOTIDE SEQUENCE [LARGE SCALE GENOMIC DNA]</scope>
    <source>
        <strain evidence="1 2">M91</strain>
    </source>
</reference>
<dbReference type="OrthoDB" id="384737at2"/>
<name>A0A554VKX7_9FLAO</name>
<comment type="caution">
    <text evidence="1">The sequence shown here is derived from an EMBL/GenBank/DDBJ whole genome shotgun (WGS) entry which is preliminary data.</text>
</comment>
<evidence type="ECO:0000313" key="1">
    <source>
        <dbReference type="EMBL" id="TSE08736.1"/>
    </source>
</evidence>
<dbReference type="Proteomes" id="UP000318833">
    <property type="component" value="Unassembled WGS sequence"/>
</dbReference>
<dbReference type="InterPro" id="IPR036770">
    <property type="entry name" value="Ankyrin_rpt-contain_sf"/>
</dbReference>
<accession>A0A554VKX7</accession>
<sequence length="166" mass="18585">MDRKTFIRNSLGGIALATATPHLIYSESIQNPDPVDVKLVKEFVSAGHGDIKKVKEMLAEQPNLIYSRYDWGNGDFEEAIEGAGHVGNKEVAEYLISQGARVNLFVLTMLGKIELVKPILEMYPDLIFAKGPHGFTLLHHAKVGAQNEFYDYLIDKGLNKMQIEIR</sequence>
<protein>
    <submittedName>
        <fullName evidence="1">Ankyrin repeat domain-containing protein</fullName>
    </submittedName>
</protein>
<dbReference type="EMBL" id="VLNR01000020">
    <property type="protein sequence ID" value="TSE08736.1"/>
    <property type="molecule type" value="Genomic_DNA"/>
</dbReference>
<dbReference type="Gene3D" id="1.25.40.20">
    <property type="entry name" value="Ankyrin repeat-containing domain"/>
    <property type="match status" value="1"/>
</dbReference>
<dbReference type="RefSeq" id="WP_143916535.1">
    <property type="nucleotide sequence ID" value="NZ_CANLFO010000003.1"/>
</dbReference>
<organism evidence="1 2">
    <name type="scientific">Aquimarina algiphila</name>
    <dbReference type="NCBI Taxonomy" id="2047982"/>
    <lineage>
        <taxon>Bacteria</taxon>
        <taxon>Pseudomonadati</taxon>
        <taxon>Bacteroidota</taxon>
        <taxon>Flavobacteriia</taxon>
        <taxon>Flavobacteriales</taxon>
        <taxon>Flavobacteriaceae</taxon>
        <taxon>Aquimarina</taxon>
    </lineage>
</organism>